<proteinExistence type="predicted"/>
<dbReference type="RefSeq" id="WP_156972690.1">
    <property type="nucleotide sequence ID" value="NZ_BASE01000071.1"/>
</dbReference>
<dbReference type="Proteomes" id="UP000031014">
    <property type="component" value="Unassembled WGS sequence"/>
</dbReference>
<accession>A0A0A8X762</accession>
<evidence type="ECO:0000313" key="2">
    <source>
        <dbReference type="Proteomes" id="UP000031014"/>
    </source>
</evidence>
<comment type="caution">
    <text evidence="1">The sequence shown here is derived from an EMBL/GenBank/DDBJ whole genome shotgun (WGS) entry which is preliminary data.</text>
</comment>
<name>A0A0A8X762_MESS1</name>
<sequence length="49" mass="5496">MFEYGKDIPLDGAAVNQAAQQGNFEEQEISKNAVFNFDHRKDIPLDGVK</sequence>
<protein>
    <submittedName>
        <fullName evidence="1">Uncharacterized protein</fullName>
    </submittedName>
</protein>
<dbReference type="EMBL" id="BASE01000071">
    <property type="protein sequence ID" value="GAM14862.1"/>
    <property type="molecule type" value="Genomic_DNA"/>
</dbReference>
<gene>
    <name evidence="1" type="ORF">SAMD00020551_3016</name>
</gene>
<reference evidence="1 2" key="1">
    <citation type="submission" date="2013-06" db="EMBL/GenBank/DDBJ databases">
        <title>Whole genome shotgun sequence of Bacillus selenatarsenatis SF-1.</title>
        <authorList>
            <person name="Kuroda M."/>
            <person name="Sei K."/>
            <person name="Yamashita M."/>
            <person name="Ike M."/>
        </authorList>
    </citation>
    <scope>NUCLEOTIDE SEQUENCE [LARGE SCALE GENOMIC DNA]</scope>
    <source>
        <strain evidence="1 2">SF-1</strain>
    </source>
</reference>
<dbReference type="AlphaFoldDB" id="A0A0A8X762"/>
<organism evidence="1 2">
    <name type="scientific">Mesobacillus selenatarsenatis (strain DSM 18680 / JCM 14380 / FERM P-15431 / SF-1)</name>
    <dbReference type="NCBI Taxonomy" id="1321606"/>
    <lineage>
        <taxon>Bacteria</taxon>
        <taxon>Bacillati</taxon>
        <taxon>Bacillota</taxon>
        <taxon>Bacilli</taxon>
        <taxon>Bacillales</taxon>
        <taxon>Bacillaceae</taxon>
        <taxon>Mesobacillus</taxon>
    </lineage>
</organism>
<evidence type="ECO:0000313" key="1">
    <source>
        <dbReference type="EMBL" id="GAM14862.1"/>
    </source>
</evidence>
<keyword evidence="2" id="KW-1185">Reference proteome</keyword>